<evidence type="ECO:0000313" key="2">
    <source>
        <dbReference type="EMBL" id="KAJ3787892.1"/>
    </source>
</evidence>
<dbReference type="CDD" id="cd07379">
    <property type="entry name" value="MPP_239FB"/>
    <property type="match status" value="1"/>
</dbReference>
<keyword evidence="3" id="KW-1185">Reference proteome</keyword>
<protein>
    <submittedName>
        <fullName evidence="2">Metallo-dependent phosphatase-like protein</fullName>
    </submittedName>
</protein>
<dbReference type="GO" id="GO:0016787">
    <property type="term" value="F:hydrolase activity"/>
    <property type="evidence" value="ECO:0007669"/>
    <property type="project" value="InterPro"/>
</dbReference>
<accession>A0AA38NKW6</accession>
<dbReference type="SUPFAM" id="SSF56300">
    <property type="entry name" value="Metallo-dependent phosphatases"/>
    <property type="match status" value="1"/>
</dbReference>
<dbReference type="PANTHER" id="PTHR12905:SF16">
    <property type="entry name" value="SER_THR PROTEIN PHOSPHATASE FAMILY PROTEIN (AFU_ORTHOLOGUE AFUA_1G06000)"/>
    <property type="match status" value="1"/>
</dbReference>
<organism evidence="2 3">
    <name type="scientific">Lentinula aff. detonsa</name>
    <dbReference type="NCBI Taxonomy" id="2804958"/>
    <lineage>
        <taxon>Eukaryota</taxon>
        <taxon>Fungi</taxon>
        <taxon>Dikarya</taxon>
        <taxon>Basidiomycota</taxon>
        <taxon>Agaricomycotina</taxon>
        <taxon>Agaricomycetes</taxon>
        <taxon>Agaricomycetidae</taxon>
        <taxon>Agaricales</taxon>
        <taxon>Marasmiineae</taxon>
        <taxon>Omphalotaceae</taxon>
        <taxon>Lentinula</taxon>
    </lineage>
</organism>
<dbReference type="InterPro" id="IPR029052">
    <property type="entry name" value="Metallo-depent_PP-like"/>
</dbReference>
<dbReference type="PANTHER" id="PTHR12905">
    <property type="entry name" value="METALLOPHOSPHOESTERASE"/>
    <property type="match status" value="1"/>
</dbReference>
<proteinExistence type="predicted"/>
<gene>
    <name evidence="2" type="ORF">GGU10DRAFT_347783</name>
</gene>
<evidence type="ECO:0000313" key="3">
    <source>
        <dbReference type="Proteomes" id="UP001163798"/>
    </source>
</evidence>
<dbReference type="InterPro" id="IPR051693">
    <property type="entry name" value="UPF0046_metallophosphoest"/>
</dbReference>
<dbReference type="Proteomes" id="UP001163798">
    <property type="component" value="Unassembled WGS sequence"/>
</dbReference>
<dbReference type="AlphaFoldDB" id="A0AA38NKW6"/>
<reference evidence="2" key="1">
    <citation type="submission" date="2022-08" db="EMBL/GenBank/DDBJ databases">
        <authorList>
            <consortium name="DOE Joint Genome Institute"/>
            <person name="Min B."/>
            <person name="Riley R."/>
            <person name="Sierra-Patev S."/>
            <person name="Naranjo-Ortiz M."/>
            <person name="Looney B."/>
            <person name="Konkel Z."/>
            <person name="Slot J.C."/>
            <person name="Sakamoto Y."/>
            <person name="Steenwyk J.L."/>
            <person name="Rokas A."/>
            <person name="Carro J."/>
            <person name="Camarero S."/>
            <person name="Ferreira P."/>
            <person name="Molpeceres G."/>
            <person name="Ruiz-Duenas F.J."/>
            <person name="Serrano A."/>
            <person name="Henrissat B."/>
            <person name="Drula E."/>
            <person name="Hughes K.W."/>
            <person name="Mata J.L."/>
            <person name="Ishikawa N.K."/>
            <person name="Vargas-Isla R."/>
            <person name="Ushijima S."/>
            <person name="Smith C.A."/>
            <person name="Ahrendt S."/>
            <person name="Andreopoulos W."/>
            <person name="He G."/>
            <person name="Labutti K."/>
            <person name="Lipzen A."/>
            <person name="Ng V."/>
            <person name="Sandor L."/>
            <person name="Barry K."/>
            <person name="Martinez A.T."/>
            <person name="Xiao Y."/>
            <person name="Gibbons J.G."/>
            <person name="Terashima K."/>
            <person name="Hibbett D.S."/>
            <person name="Grigoriev I.V."/>
        </authorList>
    </citation>
    <scope>NUCLEOTIDE SEQUENCE</scope>
    <source>
        <strain evidence="2">TFB10291</strain>
    </source>
</reference>
<comment type="caution">
    <text evidence="2">The sequence shown here is derived from an EMBL/GenBank/DDBJ whole genome shotgun (WGS) entry which is preliminary data.</text>
</comment>
<evidence type="ECO:0000259" key="1">
    <source>
        <dbReference type="Pfam" id="PF00149"/>
    </source>
</evidence>
<dbReference type="Gene3D" id="3.60.21.10">
    <property type="match status" value="1"/>
</dbReference>
<dbReference type="EMBL" id="MU793284">
    <property type="protein sequence ID" value="KAJ3787892.1"/>
    <property type="molecule type" value="Genomic_DNA"/>
</dbReference>
<dbReference type="InterPro" id="IPR004843">
    <property type="entry name" value="Calcineurin-like_PHP"/>
</dbReference>
<name>A0AA38NKW6_9AGAR</name>
<dbReference type="Pfam" id="PF00149">
    <property type="entry name" value="Metallophos"/>
    <property type="match status" value="1"/>
</dbReference>
<sequence>MVQPDICGQNARVYLEYDRAADIPAKEDGWTRFVCLSDTHSTTHWDDGGRMPRGDVLLHAGDLSSYGTVWRLKKTIDWLGSLEGYGAKIIIAGNHDLWLDKSSEELIVFDEVERTTMLHACQMLMAKSRLKQVGSTYLEFEETTIRDTSRLKEWKIFGSPASPRHSSGAFQYGTKEEAKEINSRIPTHTEILLTHTPPYRTLDKTRKGKYAGCKNLEKRLTSGELQHCRLHVFGHIHEAAGAVIVKAVDGRSERVAVNAAMMHRGKPVVVDLENFN</sequence>
<feature type="domain" description="Calcineurin-like phosphoesterase" evidence="1">
    <location>
        <begin position="32"/>
        <end position="238"/>
    </location>
</feature>